<dbReference type="FunFam" id="3.40.50.720:FF:000084">
    <property type="entry name" value="Short-chain dehydrogenase reductase"/>
    <property type="match status" value="1"/>
</dbReference>
<dbReference type="Pfam" id="PF13561">
    <property type="entry name" value="adh_short_C2"/>
    <property type="match status" value="1"/>
</dbReference>
<dbReference type="PANTHER" id="PTHR42760">
    <property type="entry name" value="SHORT-CHAIN DEHYDROGENASES/REDUCTASES FAMILY MEMBER"/>
    <property type="match status" value="1"/>
</dbReference>
<dbReference type="Proteomes" id="UP000250462">
    <property type="component" value="Unassembled WGS sequence"/>
</dbReference>
<keyword evidence="2" id="KW-0560">Oxidoreductase</keyword>
<dbReference type="PRINTS" id="PR00081">
    <property type="entry name" value="GDHRDH"/>
</dbReference>
<evidence type="ECO:0000313" key="3">
    <source>
        <dbReference type="EMBL" id="RAW17602.1"/>
    </source>
</evidence>
<dbReference type="InterPro" id="IPR020904">
    <property type="entry name" value="Sc_DH/Rdtase_CS"/>
</dbReference>
<dbReference type="NCBIfam" id="NF005559">
    <property type="entry name" value="PRK07231.1"/>
    <property type="match status" value="1"/>
</dbReference>
<dbReference type="InterPro" id="IPR002347">
    <property type="entry name" value="SDR_fam"/>
</dbReference>
<accession>A0A329R294</accession>
<evidence type="ECO:0000313" key="4">
    <source>
        <dbReference type="Proteomes" id="UP000250462"/>
    </source>
</evidence>
<comment type="caution">
    <text evidence="3">The sequence shown here is derived from an EMBL/GenBank/DDBJ whole genome shotgun (WGS) entry which is preliminary data.</text>
</comment>
<reference evidence="3 4" key="1">
    <citation type="submission" date="2018-06" db="EMBL/GenBank/DDBJ databases">
        <title>Phytoactinopolyspora halophila sp. nov., a novel halophilic actinomycete isolated from a saline soil in China.</title>
        <authorList>
            <person name="Tang S.-K."/>
        </authorList>
    </citation>
    <scope>NUCLEOTIDE SEQUENCE [LARGE SCALE GENOMIC DNA]</scope>
    <source>
        <strain evidence="3 4">YIM 96934</strain>
    </source>
</reference>
<proteinExistence type="inferred from homology"/>
<dbReference type="RefSeq" id="WP_112257420.1">
    <property type="nucleotide sequence ID" value="NZ_QMIG01000003.1"/>
</dbReference>
<keyword evidence="4" id="KW-1185">Reference proteome</keyword>
<sequence>MTNPHDTGGAAHQGRLAGEVVLVTGGARGIGRAIAEAALREGARVVAADIDDDAGARLVADFSARSDDLWFRNVDITDEAAVTQLVAEIEDGLGAVSVLVNNAGRNVYDDPVTMSEQDWDSVFTVDLKAPWICAKHVLPGMIAAGSGSIVNIASLHATLTIGGMFPYAAAKSGLVGFTRSLALEVGRHGVRVNAVSPGYIRTALVDEYFAQHPDPGAEEQAIGVQPLGRLGTPADVAEVVCFLASSAAAYVTGADWAVDGGLGARFA</sequence>
<gene>
    <name evidence="3" type="ORF">DPM12_06330</name>
</gene>
<dbReference type="PROSITE" id="PS00061">
    <property type="entry name" value="ADH_SHORT"/>
    <property type="match status" value="1"/>
</dbReference>
<dbReference type="PRINTS" id="PR00080">
    <property type="entry name" value="SDRFAMILY"/>
</dbReference>
<protein>
    <submittedName>
        <fullName evidence="3">Short-chain dehydrogenase</fullName>
    </submittedName>
</protein>
<dbReference type="AlphaFoldDB" id="A0A329R294"/>
<name>A0A329R294_9ACTN</name>
<dbReference type="SUPFAM" id="SSF51735">
    <property type="entry name" value="NAD(P)-binding Rossmann-fold domains"/>
    <property type="match status" value="1"/>
</dbReference>
<evidence type="ECO:0000256" key="2">
    <source>
        <dbReference type="ARBA" id="ARBA00023002"/>
    </source>
</evidence>
<dbReference type="EMBL" id="QMIG01000003">
    <property type="protein sequence ID" value="RAW17602.1"/>
    <property type="molecule type" value="Genomic_DNA"/>
</dbReference>
<dbReference type="Gene3D" id="3.40.50.720">
    <property type="entry name" value="NAD(P)-binding Rossmann-like Domain"/>
    <property type="match status" value="1"/>
</dbReference>
<dbReference type="PANTHER" id="PTHR42760:SF133">
    <property type="entry name" value="3-OXOACYL-[ACYL-CARRIER-PROTEIN] REDUCTASE"/>
    <property type="match status" value="1"/>
</dbReference>
<dbReference type="InterPro" id="IPR036291">
    <property type="entry name" value="NAD(P)-bd_dom_sf"/>
</dbReference>
<dbReference type="OrthoDB" id="3542748at2"/>
<organism evidence="3 4">
    <name type="scientific">Phytoactinopolyspora halophila</name>
    <dbReference type="NCBI Taxonomy" id="1981511"/>
    <lineage>
        <taxon>Bacteria</taxon>
        <taxon>Bacillati</taxon>
        <taxon>Actinomycetota</taxon>
        <taxon>Actinomycetes</taxon>
        <taxon>Jiangellales</taxon>
        <taxon>Jiangellaceae</taxon>
        <taxon>Phytoactinopolyspora</taxon>
    </lineage>
</organism>
<evidence type="ECO:0000256" key="1">
    <source>
        <dbReference type="ARBA" id="ARBA00006484"/>
    </source>
</evidence>
<dbReference type="GO" id="GO:0016616">
    <property type="term" value="F:oxidoreductase activity, acting on the CH-OH group of donors, NAD or NADP as acceptor"/>
    <property type="evidence" value="ECO:0007669"/>
    <property type="project" value="TreeGrafter"/>
</dbReference>
<comment type="similarity">
    <text evidence="1">Belongs to the short-chain dehydrogenases/reductases (SDR) family.</text>
</comment>